<keyword evidence="1" id="KW-0328">Glycosyltransferase</keyword>
<dbReference type="Proteomes" id="UP000028864">
    <property type="component" value="Unassembled WGS sequence"/>
</dbReference>
<organism evidence="3 4">
    <name type="scientific">Mycolicibacterium neoaurum</name>
    <name type="common">Mycobacterium neoaurum</name>
    <dbReference type="NCBI Taxonomy" id="1795"/>
    <lineage>
        <taxon>Bacteria</taxon>
        <taxon>Bacillati</taxon>
        <taxon>Actinomycetota</taxon>
        <taxon>Actinomycetes</taxon>
        <taxon>Mycobacteriales</taxon>
        <taxon>Mycobacteriaceae</taxon>
        <taxon>Mycolicibacterium</taxon>
    </lineage>
</organism>
<evidence type="ECO:0008006" key="5">
    <source>
        <dbReference type="Google" id="ProtNLM"/>
    </source>
</evidence>
<dbReference type="PANTHER" id="PTHR12526:SF510">
    <property type="entry name" value="D-INOSITOL 3-PHOSPHATE GLYCOSYLTRANSFERASE"/>
    <property type="match status" value="1"/>
</dbReference>
<accession>A0AAV2WPH7</accession>
<dbReference type="Pfam" id="PF13692">
    <property type="entry name" value="Glyco_trans_1_4"/>
    <property type="match status" value="1"/>
</dbReference>
<reference evidence="3" key="1">
    <citation type="submission" date="2014-05" db="EMBL/GenBank/DDBJ databases">
        <authorList>
            <person name="Urmite Genomes"/>
        </authorList>
    </citation>
    <scope>NUCLEOTIDE SEQUENCE</scope>
    <source>
        <strain evidence="3">DSM 44074</strain>
    </source>
</reference>
<dbReference type="RefSeq" id="WP_030134809.1">
    <property type="nucleotide sequence ID" value="NZ_JAKNRE010000011.1"/>
</dbReference>
<dbReference type="AlphaFoldDB" id="A0AAV2WPH7"/>
<keyword evidence="2" id="KW-0808">Transferase</keyword>
<dbReference type="Gene3D" id="3.40.50.2000">
    <property type="entry name" value="Glycogen Phosphorylase B"/>
    <property type="match status" value="2"/>
</dbReference>
<dbReference type="PANTHER" id="PTHR12526">
    <property type="entry name" value="GLYCOSYLTRANSFERASE"/>
    <property type="match status" value="1"/>
</dbReference>
<protein>
    <recommendedName>
        <fullName evidence="5">Glycosyltransferase</fullName>
    </recommendedName>
</protein>
<dbReference type="GO" id="GO:0016757">
    <property type="term" value="F:glycosyltransferase activity"/>
    <property type="evidence" value="ECO:0007669"/>
    <property type="project" value="UniProtKB-KW"/>
</dbReference>
<proteinExistence type="predicted"/>
<dbReference type="CDD" id="cd03801">
    <property type="entry name" value="GT4_PimA-like"/>
    <property type="match status" value="1"/>
</dbReference>
<evidence type="ECO:0000256" key="2">
    <source>
        <dbReference type="ARBA" id="ARBA00022679"/>
    </source>
</evidence>
<name>A0AAV2WPH7_MYCNE</name>
<reference evidence="3" key="2">
    <citation type="submission" date="2015-09" db="EMBL/GenBank/DDBJ databases">
        <title>Draft genome sequence of Mycobacterium neoaurum DSM 44074.</title>
        <authorList>
            <person name="Croce O."/>
            <person name="Robert C."/>
            <person name="Raoult D."/>
            <person name="Drancourt M."/>
        </authorList>
    </citation>
    <scope>NUCLEOTIDE SEQUENCE</scope>
    <source>
        <strain evidence="3">DSM 44074</strain>
    </source>
</reference>
<evidence type="ECO:0000313" key="3">
    <source>
        <dbReference type="EMBL" id="CDQ46190.1"/>
    </source>
</evidence>
<dbReference type="EMBL" id="LK021340">
    <property type="protein sequence ID" value="CDQ46190.1"/>
    <property type="molecule type" value="Genomic_DNA"/>
</dbReference>
<evidence type="ECO:0000256" key="1">
    <source>
        <dbReference type="ARBA" id="ARBA00022676"/>
    </source>
</evidence>
<evidence type="ECO:0000313" key="4">
    <source>
        <dbReference type="Proteomes" id="UP000028864"/>
    </source>
</evidence>
<gene>
    <name evidence="3" type="ORF">BN1047_04094</name>
</gene>
<sequence>MPVASESFPDHRLVFVAPDEGQTAVGDYAQDLVTALRPHFGEIVQCRTAGPGSDTLADIRRHRAHVRRLIADGPPGRTLVHAELSTGVLPTFWATAGIDDVPVTATIHDPPQGLWFLARTKFIASSRLLTHGIHYPLRPVSRAVEGRVHAGRTLIALTETGRQSIARTYPDTTTYCVPHLVRSRPAIAPAQDRPKAVGFFGFVYRGKGFDQIARIRELLPPDITIRIAGRGTEALPRAEGIEILGGVDGAEEDAFFESVRAIVVPYGKRHFYAETYPASGVVAHAMAYSTPIVCTGYGALAELGTDQGVVNVAPRGGGDDAVAAGLADGITTLLNDADRLTELGRNADRTRQERSAARTAEAFAEIWSKVLTEWSASSR</sequence>
<dbReference type="SUPFAM" id="SSF53756">
    <property type="entry name" value="UDP-Glycosyltransferase/glycogen phosphorylase"/>
    <property type="match status" value="1"/>
</dbReference>